<dbReference type="SUPFAM" id="SSF69754">
    <property type="entry name" value="Ribosome binding protein Y (YfiA homologue)"/>
    <property type="match status" value="1"/>
</dbReference>
<comment type="caution">
    <text evidence="1">The sequence shown here is derived from an EMBL/GenBank/DDBJ whole genome shotgun (WGS) entry which is preliminary data.</text>
</comment>
<evidence type="ECO:0000313" key="1">
    <source>
        <dbReference type="EMBL" id="EIJ65357.1"/>
    </source>
</evidence>
<dbReference type="PATRIC" id="fig|859350.6.peg.1581"/>
<dbReference type="InterPro" id="IPR036567">
    <property type="entry name" value="RHF-like"/>
</dbReference>
<feature type="non-terminal residue" evidence="1">
    <location>
        <position position="1"/>
    </location>
</feature>
<dbReference type="AlphaFoldDB" id="I3D0W4"/>
<dbReference type="EMBL" id="AEXL02000128">
    <property type="protein sequence ID" value="EIJ65357.1"/>
    <property type="molecule type" value="Genomic_DNA"/>
</dbReference>
<gene>
    <name evidence="1" type="ORF">BD31_I1608</name>
</gene>
<proteinExistence type="predicted"/>
<name>I3D0W4_9ARCH</name>
<accession>I3D0W4</accession>
<reference evidence="1 2" key="1">
    <citation type="journal article" date="2012" name="J. Bacteriol.">
        <title>Genome sequence of "Candidatus Nitrosopumilus salaria" BD31, an ammonia-oxidizing archaeon from the San Francisco Bay estuary.</title>
        <authorList>
            <person name="Mosier A.C."/>
            <person name="Allen E.E."/>
            <person name="Kim M."/>
            <person name="Ferriera S."/>
            <person name="Francis C.A."/>
        </authorList>
    </citation>
    <scope>NUCLEOTIDE SEQUENCE [LARGE SCALE GENOMIC DNA]</scope>
    <source>
        <strain evidence="1 2">BD31</strain>
    </source>
</reference>
<protein>
    <recommendedName>
        <fullName evidence="3">Ribosomal subunit interface protein</fullName>
    </recommendedName>
</protein>
<evidence type="ECO:0000313" key="2">
    <source>
        <dbReference type="Proteomes" id="UP000003423"/>
    </source>
</evidence>
<dbReference type="Proteomes" id="UP000003423">
    <property type="component" value="Unassembled WGS sequence"/>
</dbReference>
<dbReference type="Gene3D" id="3.30.160.100">
    <property type="entry name" value="Ribosome hibernation promotion factor-like"/>
    <property type="match status" value="1"/>
</dbReference>
<sequence>GLPEDQKNINLISKKFADTLKKVQKVYSEIHEARVSIKQQRSGNKNEGTYEVSIMITTSHHAPLIFQSVGFDISEVLEELSQKLLRVLSKHTRNRSKTSIRKMGSPMF</sequence>
<evidence type="ECO:0008006" key="3">
    <source>
        <dbReference type="Google" id="ProtNLM"/>
    </source>
</evidence>
<organism evidence="1 2">
    <name type="scientific">Candidatus Nitrosopumilus salarius BD31</name>
    <dbReference type="NCBI Taxonomy" id="859350"/>
    <lineage>
        <taxon>Archaea</taxon>
        <taxon>Nitrososphaerota</taxon>
        <taxon>Nitrososphaeria</taxon>
        <taxon>Nitrosopumilales</taxon>
        <taxon>Nitrosopumilaceae</taxon>
        <taxon>Nitrosopumilus</taxon>
    </lineage>
</organism>
<keyword evidence="2" id="KW-1185">Reference proteome</keyword>